<sequence length="112" mass="12863">MSNPKFWEKRTSQIIVTFVFLFILEFILAFFAMFFSMGDEALSSSQNRTNSIIGFLIGMPTSFFYKGFPFSVNNLQFEDFVVNGLFPLNVLIQTVILFAVLPKLKKIIAKEN</sequence>
<protein>
    <submittedName>
        <fullName evidence="2">Uncharacterized protein</fullName>
    </submittedName>
</protein>
<dbReference type="Proteomes" id="UP000321621">
    <property type="component" value="Unassembled WGS sequence"/>
</dbReference>
<evidence type="ECO:0000313" key="5">
    <source>
        <dbReference type="Proteomes" id="UP000321621"/>
    </source>
</evidence>
<evidence type="ECO:0000313" key="2">
    <source>
        <dbReference type="EMBL" id="RIV42080.1"/>
    </source>
</evidence>
<feature type="transmembrane region" description="Helical" evidence="1">
    <location>
        <begin position="12"/>
        <end position="37"/>
    </location>
</feature>
<keyword evidence="5" id="KW-1185">Reference proteome</keyword>
<dbReference type="EMBL" id="VNWK01000036">
    <property type="protein sequence ID" value="TXJ90966.1"/>
    <property type="molecule type" value="Genomic_DNA"/>
</dbReference>
<comment type="caution">
    <text evidence="2">The sequence shown here is derived from an EMBL/GenBank/DDBJ whole genome shotgun (WGS) entry which is preliminary data.</text>
</comment>
<evidence type="ECO:0000313" key="4">
    <source>
        <dbReference type="Proteomes" id="UP000266691"/>
    </source>
</evidence>
<evidence type="ECO:0000313" key="3">
    <source>
        <dbReference type="EMBL" id="TXJ90966.1"/>
    </source>
</evidence>
<dbReference type="Proteomes" id="UP000266691">
    <property type="component" value="Unassembled WGS sequence"/>
</dbReference>
<dbReference type="EMBL" id="QXFI01000036">
    <property type="protein sequence ID" value="RIV42080.1"/>
    <property type="molecule type" value="Genomic_DNA"/>
</dbReference>
<name>A0A3A1NF45_9FLAO</name>
<feature type="transmembrane region" description="Helical" evidence="1">
    <location>
        <begin position="80"/>
        <end position="101"/>
    </location>
</feature>
<keyword evidence="1" id="KW-0472">Membrane</keyword>
<evidence type="ECO:0000256" key="1">
    <source>
        <dbReference type="SAM" id="Phobius"/>
    </source>
</evidence>
<keyword evidence="1" id="KW-1133">Transmembrane helix</keyword>
<keyword evidence="1" id="KW-0812">Transmembrane</keyword>
<gene>
    <name evidence="2" type="ORF">D2V05_18460</name>
    <name evidence="3" type="ORF">FQ017_18300</name>
</gene>
<reference evidence="2 4" key="1">
    <citation type="submission" date="2018-08" db="EMBL/GenBank/DDBJ databases">
        <title>Proposal of Muricauda 72 sp.nov. and Muricauda NH166 sp.nov., isolated from seawater.</title>
        <authorList>
            <person name="Cheng H."/>
            <person name="Wu Y.-H."/>
            <person name="Guo L.-L."/>
            <person name="Xu X.-W."/>
        </authorList>
    </citation>
    <scope>NUCLEOTIDE SEQUENCE [LARGE SCALE GENOMIC DNA]</scope>
    <source>
        <strain evidence="2 4">72</strain>
    </source>
</reference>
<dbReference type="AlphaFoldDB" id="A0A3A1NF45"/>
<reference evidence="3 5" key="2">
    <citation type="submission" date="2019-07" db="EMBL/GenBank/DDBJ databases">
        <title>Draft genome of two Muricauda strains isolated from deep sea.</title>
        <authorList>
            <person name="Sun C."/>
        </authorList>
    </citation>
    <scope>NUCLEOTIDE SEQUENCE [LARGE SCALE GENOMIC DNA]</scope>
    <source>
        <strain evidence="3 5">72</strain>
    </source>
</reference>
<accession>A0A3A1NF45</accession>
<dbReference type="RefSeq" id="WP_119649015.1">
    <property type="nucleotide sequence ID" value="NZ_QXFI01000036.1"/>
</dbReference>
<proteinExistence type="predicted"/>
<organism evidence="2 4">
    <name type="scientific">Flagellimonas pelagia</name>
    <dbReference type="NCBI Taxonomy" id="2306998"/>
    <lineage>
        <taxon>Bacteria</taxon>
        <taxon>Pseudomonadati</taxon>
        <taxon>Bacteroidota</taxon>
        <taxon>Flavobacteriia</taxon>
        <taxon>Flavobacteriales</taxon>
        <taxon>Flavobacteriaceae</taxon>
        <taxon>Flagellimonas</taxon>
    </lineage>
</organism>